<dbReference type="SUPFAM" id="SSF53756">
    <property type="entry name" value="UDP-Glycosyltransferase/glycogen phosphorylase"/>
    <property type="match status" value="2"/>
</dbReference>
<dbReference type="EC" id="2.4.1.182" evidence="2"/>
<keyword evidence="12" id="KW-1185">Reference proteome</keyword>
<comment type="function">
    <text evidence="1">Condensation of UDP-2,3-diacylglucosamine and 2,3-diacylglucosamine-1-phosphate to form lipid A disaccharide, a precursor of lipid A, a phosphorylated glycolipid that anchors the lipopolysaccharide to the outer membrane of the cell.</text>
</comment>
<reference evidence="11 12" key="1">
    <citation type="submission" date="2017-05" db="EMBL/GenBank/DDBJ databases">
        <authorList>
            <person name="Varghese N."/>
            <person name="Submissions S."/>
        </authorList>
    </citation>
    <scope>NUCLEOTIDE SEQUENCE [LARGE SCALE GENOMIC DNA]</scope>
    <source>
        <strain evidence="11 12">DSM 25457</strain>
    </source>
</reference>
<accession>A0ABY1PPW2</accession>
<evidence type="ECO:0000256" key="1">
    <source>
        <dbReference type="ARBA" id="ARBA00002056"/>
    </source>
</evidence>
<evidence type="ECO:0000313" key="12">
    <source>
        <dbReference type="Proteomes" id="UP001158067"/>
    </source>
</evidence>
<evidence type="ECO:0000256" key="3">
    <source>
        <dbReference type="ARBA" id="ARBA00020902"/>
    </source>
</evidence>
<dbReference type="EMBL" id="FXUG01000001">
    <property type="protein sequence ID" value="SMP41874.1"/>
    <property type="molecule type" value="Genomic_DNA"/>
</dbReference>
<evidence type="ECO:0000313" key="11">
    <source>
        <dbReference type="EMBL" id="SMP41874.1"/>
    </source>
</evidence>
<feature type="region of interest" description="Disordered" evidence="10">
    <location>
        <begin position="465"/>
        <end position="485"/>
    </location>
</feature>
<dbReference type="RefSeq" id="WP_283430873.1">
    <property type="nucleotide sequence ID" value="NZ_FXUG01000001.1"/>
</dbReference>
<proteinExistence type="predicted"/>
<evidence type="ECO:0000256" key="4">
    <source>
        <dbReference type="ARBA" id="ARBA00022516"/>
    </source>
</evidence>
<keyword evidence="4" id="KW-0444">Lipid biosynthesis</keyword>
<gene>
    <name evidence="11" type="ORF">SAMN06265222_101672</name>
</gene>
<protein>
    <recommendedName>
        <fullName evidence="3">Lipid-A-disaccharide synthase</fullName>
        <ecNumber evidence="2">2.4.1.182</ecNumber>
    </recommendedName>
</protein>
<comment type="caution">
    <text evidence="11">The sequence shown here is derived from an EMBL/GenBank/DDBJ whole genome shotgun (WGS) entry which is preliminary data.</text>
</comment>
<sequence>MISVTTQTLFFSVGEPSGDQHAARLISQLRERADRQAGCEQTRSRGLRIRGFGGPEMQQAGCELDLDLTRHAVVGILEVLPKIREFFRFADQAERTFAAGEVDGVVLVDFPGFNWHIAKRAKKYGIPVYYYCPPQLWAWGGWRVKKMKRTVDHVMTVLPVETEFFGRHGIPVTFVGHPFFDAVDKKPLDSDTMRQLQAFSNSGTPSASELVAAPIKTSTQETITRETSKLETSKLEPSRPETLLAKVAAETVEPGASESTRVVAVLPGSRDHEVERNFPVMLETIRRLDRDGVGSRSDASNVRYAVAAYRDRHCLWCRQQLSEADHDLPIDFFVDRTSEIIEAAHCAMMVSGSVSLELMARGTPAAVIYRIGRVLHAVGKRVLKVHSVTLPNLMAGRKVFPEFISVGDVEPAIDFLHETTRAMLCDSFYYNRVRSEMEQLRQAYGQPGASERAAEFLSNQLGLSGFSEKDASGPGVEQTIQRRAA</sequence>
<evidence type="ECO:0000256" key="2">
    <source>
        <dbReference type="ARBA" id="ARBA00012687"/>
    </source>
</evidence>
<dbReference type="InterPro" id="IPR003835">
    <property type="entry name" value="Glyco_trans_19"/>
</dbReference>
<evidence type="ECO:0000256" key="9">
    <source>
        <dbReference type="ARBA" id="ARBA00048975"/>
    </source>
</evidence>
<evidence type="ECO:0000256" key="8">
    <source>
        <dbReference type="ARBA" id="ARBA00023098"/>
    </source>
</evidence>
<name>A0ABY1PPW2_9BACT</name>
<dbReference type="PANTHER" id="PTHR30372:SF4">
    <property type="entry name" value="LIPID-A-DISACCHARIDE SYNTHASE, MITOCHONDRIAL-RELATED"/>
    <property type="match status" value="1"/>
</dbReference>
<dbReference type="Proteomes" id="UP001158067">
    <property type="component" value="Unassembled WGS sequence"/>
</dbReference>
<evidence type="ECO:0000256" key="5">
    <source>
        <dbReference type="ARBA" id="ARBA00022556"/>
    </source>
</evidence>
<evidence type="ECO:0000256" key="10">
    <source>
        <dbReference type="SAM" id="MobiDB-lite"/>
    </source>
</evidence>
<keyword evidence="8" id="KW-0443">Lipid metabolism</keyword>
<evidence type="ECO:0000256" key="6">
    <source>
        <dbReference type="ARBA" id="ARBA00022676"/>
    </source>
</evidence>
<keyword evidence="7" id="KW-0808">Transferase</keyword>
<organism evidence="11 12">
    <name type="scientific">Neorhodopirellula lusitana</name>
    <dbReference type="NCBI Taxonomy" id="445327"/>
    <lineage>
        <taxon>Bacteria</taxon>
        <taxon>Pseudomonadati</taxon>
        <taxon>Planctomycetota</taxon>
        <taxon>Planctomycetia</taxon>
        <taxon>Pirellulales</taxon>
        <taxon>Pirellulaceae</taxon>
        <taxon>Neorhodopirellula</taxon>
    </lineage>
</organism>
<keyword evidence="5" id="KW-0441">Lipid A biosynthesis</keyword>
<comment type="catalytic activity">
    <reaction evidence="9">
        <text>a lipid X + a UDP-2-N,3-O-bis[(3R)-3-hydroxyacyl]-alpha-D-glucosamine = a lipid A disaccharide + UDP + H(+)</text>
        <dbReference type="Rhea" id="RHEA:67828"/>
        <dbReference type="ChEBI" id="CHEBI:15378"/>
        <dbReference type="ChEBI" id="CHEBI:58223"/>
        <dbReference type="ChEBI" id="CHEBI:137748"/>
        <dbReference type="ChEBI" id="CHEBI:176338"/>
        <dbReference type="ChEBI" id="CHEBI:176343"/>
        <dbReference type="EC" id="2.4.1.182"/>
    </reaction>
</comment>
<dbReference type="Pfam" id="PF02684">
    <property type="entry name" value="LpxB"/>
    <property type="match status" value="2"/>
</dbReference>
<evidence type="ECO:0000256" key="7">
    <source>
        <dbReference type="ARBA" id="ARBA00022679"/>
    </source>
</evidence>
<keyword evidence="6" id="KW-0328">Glycosyltransferase</keyword>
<dbReference type="PANTHER" id="PTHR30372">
    <property type="entry name" value="LIPID-A-DISACCHARIDE SYNTHASE"/>
    <property type="match status" value="1"/>
</dbReference>